<evidence type="ECO:0000313" key="2">
    <source>
        <dbReference type="EMBL" id="MPC85109.1"/>
    </source>
</evidence>
<feature type="region of interest" description="Disordered" evidence="1">
    <location>
        <begin position="31"/>
        <end position="59"/>
    </location>
</feature>
<comment type="caution">
    <text evidence="2">The sequence shown here is derived from an EMBL/GenBank/DDBJ whole genome shotgun (WGS) entry which is preliminary data.</text>
</comment>
<organism evidence="2 3">
    <name type="scientific">Portunus trituberculatus</name>
    <name type="common">Swimming crab</name>
    <name type="synonym">Neptunus trituberculatus</name>
    <dbReference type="NCBI Taxonomy" id="210409"/>
    <lineage>
        <taxon>Eukaryota</taxon>
        <taxon>Metazoa</taxon>
        <taxon>Ecdysozoa</taxon>
        <taxon>Arthropoda</taxon>
        <taxon>Crustacea</taxon>
        <taxon>Multicrustacea</taxon>
        <taxon>Malacostraca</taxon>
        <taxon>Eumalacostraca</taxon>
        <taxon>Eucarida</taxon>
        <taxon>Decapoda</taxon>
        <taxon>Pleocyemata</taxon>
        <taxon>Brachyura</taxon>
        <taxon>Eubrachyura</taxon>
        <taxon>Portunoidea</taxon>
        <taxon>Portunidae</taxon>
        <taxon>Portuninae</taxon>
        <taxon>Portunus</taxon>
    </lineage>
</organism>
<sequence length="59" mass="6950">MRSEHDVAQRWQVLEQEQNTSLQPCLLHHKHVRNTRHNQPPEGRMTNSTQSSLMCLDSQ</sequence>
<gene>
    <name evidence="2" type="ORF">E2C01_079868</name>
</gene>
<evidence type="ECO:0000313" key="3">
    <source>
        <dbReference type="Proteomes" id="UP000324222"/>
    </source>
</evidence>
<dbReference type="AlphaFoldDB" id="A0A5B7ISG2"/>
<reference evidence="2 3" key="1">
    <citation type="submission" date="2019-05" db="EMBL/GenBank/DDBJ databases">
        <title>Another draft genome of Portunus trituberculatus and its Hox gene families provides insights of decapod evolution.</title>
        <authorList>
            <person name="Jeong J.-H."/>
            <person name="Song I."/>
            <person name="Kim S."/>
            <person name="Choi T."/>
            <person name="Kim D."/>
            <person name="Ryu S."/>
            <person name="Kim W."/>
        </authorList>
    </citation>
    <scope>NUCLEOTIDE SEQUENCE [LARGE SCALE GENOMIC DNA]</scope>
    <source>
        <tissue evidence="2">Muscle</tissue>
    </source>
</reference>
<proteinExistence type="predicted"/>
<evidence type="ECO:0000256" key="1">
    <source>
        <dbReference type="SAM" id="MobiDB-lite"/>
    </source>
</evidence>
<protein>
    <submittedName>
        <fullName evidence="2">Uncharacterized protein</fullName>
    </submittedName>
</protein>
<keyword evidence="3" id="KW-1185">Reference proteome</keyword>
<feature type="compositionally biased region" description="Polar residues" evidence="1">
    <location>
        <begin position="45"/>
        <end position="59"/>
    </location>
</feature>
<dbReference type="Proteomes" id="UP000324222">
    <property type="component" value="Unassembled WGS sequence"/>
</dbReference>
<dbReference type="EMBL" id="VSRR010067357">
    <property type="protein sequence ID" value="MPC85109.1"/>
    <property type="molecule type" value="Genomic_DNA"/>
</dbReference>
<name>A0A5B7ISG2_PORTR</name>
<accession>A0A5B7ISG2</accession>